<evidence type="ECO:0000313" key="9">
    <source>
        <dbReference type="Proteomes" id="UP001337655"/>
    </source>
</evidence>
<feature type="transmembrane region" description="Helical" evidence="6">
    <location>
        <begin position="97"/>
        <end position="118"/>
    </location>
</feature>
<dbReference type="Pfam" id="PF02656">
    <property type="entry name" value="DUF202"/>
    <property type="match status" value="1"/>
</dbReference>
<dbReference type="InterPro" id="IPR003807">
    <property type="entry name" value="DUF202"/>
</dbReference>
<evidence type="ECO:0000256" key="3">
    <source>
        <dbReference type="ARBA" id="ARBA00022989"/>
    </source>
</evidence>
<dbReference type="Proteomes" id="UP001337655">
    <property type="component" value="Unassembled WGS sequence"/>
</dbReference>
<keyword evidence="2 6" id="KW-0812">Transmembrane</keyword>
<dbReference type="InterPro" id="IPR052053">
    <property type="entry name" value="IM_YidH-like"/>
</dbReference>
<evidence type="ECO:0000256" key="2">
    <source>
        <dbReference type="ARBA" id="ARBA00022692"/>
    </source>
</evidence>
<evidence type="ECO:0000256" key="5">
    <source>
        <dbReference type="SAM" id="MobiDB-lite"/>
    </source>
</evidence>
<keyword evidence="9" id="KW-1185">Reference proteome</keyword>
<feature type="region of interest" description="Disordered" evidence="5">
    <location>
        <begin position="1"/>
        <end position="36"/>
    </location>
</feature>
<organism evidence="8 9">
    <name type="scientific">Saxophila tyrrhenica</name>
    <dbReference type="NCBI Taxonomy" id="1690608"/>
    <lineage>
        <taxon>Eukaryota</taxon>
        <taxon>Fungi</taxon>
        <taxon>Dikarya</taxon>
        <taxon>Ascomycota</taxon>
        <taxon>Pezizomycotina</taxon>
        <taxon>Dothideomycetes</taxon>
        <taxon>Dothideomycetidae</taxon>
        <taxon>Mycosphaerellales</taxon>
        <taxon>Extremaceae</taxon>
        <taxon>Saxophila</taxon>
    </lineage>
</organism>
<evidence type="ECO:0000256" key="4">
    <source>
        <dbReference type="ARBA" id="ARBA00023136"/>
    </source>
</evidence>
<dbReference type="PANTHER" id="PTHR34187">
    <property type="entry name" value="FGR18P"/>
    <property type="match status" value="1"/>
</dbReference>
<comment type="subcellular location">
    <subcellularLocation>
        <location evidence="1">Endomembrane system</location>
        <topology evidence="1">Multi-pass membrane protein</topology>
    </subcellularLocation>
</comment>
<evidence type="ECO:0000256" key="6">
    <source>
        <dbReference type="SAM" id="Phobius"/>
    </source>
</evidence>
<keyword evidence="3 6" id="KW-1133">Transmembrane helix</keyword>
<accession>A0AAV9PHG9</accession>
<feature type="domain" description="DUF202" evidence="7">
    <location>
        <begin position="88"/>
        <end position="164"/>
    </location>
</feature>
<evidence type="ECO:0000313" key="8">
    <source>
        <dbReference type="EMBL" id="KAK5171946.1"/>
    </source>
</evidence>
<dbReference type="RefSeq" id="XP_064660790.1">
    <property type="nucleotide sequence ID" value="XM_064800839.1"/>
</dbReference>
<feature type="transmembrane region" description="Helical" evidence="6">
    <location>
        <begin position="138"/>
        <end position="156"/>
    </location>
</feature>
<dbReference type="AlphaFoldDB" id="A0AAV9PHG9"/>
<proteinExistence type="predicted"/>
<name>A0AAV9PHG9_9PEZI</name>
<protein>
    <recommendedName>
        <fullName evidence="7">DUF202 domain-containing protein</fullName>
    </recommendedName>
</protein>
<sequence length="208" mass="23432">MAADRPNDAFSITTLSTVHEPEPAHIDEQRRESDDELEATELRQMRGDKPARLSRVITPGKPLVHWYDPVKKFWRHQIRISVPHVDCRDHLANERTFLGYLRTSVALSMIGAVIAQLYRLQHRPNPDDVFGYYVLSKPLAGIFQGAALIVVLLGGIRFWRQQNAMAIGKVHAGGFELIGSGILSLVLLFGVFIIHVALDAYKEDKDEP</sequence>
<keyword evidence="4 6" id="KW-0472">Membrane</keyword>
<evidence type="ECO:0000259" key="7">
    <source>
        <dbReference type="Pfam" id="PF02656"/>
    </source>
</evidence>
<comment type="caution">
    <text evidence="8">The sequence shown here is derived from an EMBL/GenBank/DDBJ whole genome shotgun (WGS) entry which is preliminary data.</text>
</comment>
<dbReference type="GeneID" id="89924929"/>
<feature type="compositionally biased region" description="Basic and acidic residues" evidence="5">
    <location>
        <begin position="19"/>
        <end position="33"/>
    </location>
</feature>
<dbReference type="GO" id="GO:0012505">
    <property type="term" value="C:endomembrane system"/>
    <property type="evidence" value="ECO:0007669"/>
    <property type="project" value="UniProtKB-SubCell"/>
</dbReference>
<feature type="transmembrane region" description="Helical" evidence="6">
    <location>
        <begin position="177"/>
        <end position="198"/>
    </location>
</feature>
<evidence type="ECO:0000256" key="1">
    <source>
        <dbReference type="ARBA" id="ARBA00004127"/>
    </source>
</evidence>
<reference evidence="8 9" key="1">
    <citation type="submission" date="2023-08" db="EMBL/GenBank/DDBJ databases">
        <title>Black Yeasts Isolated from many extreme environments.</title>
        <authorList>
            <person name="Coleine C."/>
            <person name="Stajich J.E."/>
            <person name="Selbmann L."/>
        </authorList>
    </citation>
    <scope>NUCLEOTIDE SEQUENCE [LARGE SCALE GENOMIC DNA]</scope>
    <source>
        <strain evidence="8 9">CCFEE 5935</strain>
    </source>
</reference>
<gene>
    <name evidence="8" type="ORF">LTR77_003583</name>
</gene>
<dbReference type="EMBL" id="JAVRRT010000005">
    <property type="protein sequence ID" value="KAK5171946.1"/>
    <property type="molecule type" value="Genomic_DNA"/>
</dbReference>
<dbReference type="PANTHER" id="PTHR34187:SF1">
    <property type="entry name" value="DUF202 DOMAIN-CONTAINING PROTEIN"/>
    <property type="match status" value="1"/>
</dbReference>